<evidence type="ECO:0000313" key="3">
    <source>
        <dbReference type="EMBL" id="NSG86288.1"/>
    </source>
</evidence>
<dbReference type="Proteomes" id="UP001644719">
    <property type="component" value="Unassembled WGS sequence"/>
</dbReference>
<name>A0ABX2HAS7_9FIRM</name>
<dbReference type="SUPFAM" id="SSF52980">
    <property type="entry name" value="Restriction endonuclease-like"/>
    <property type="match status" value="1"/>
</dbReference>
<feature type="domain" description="Restriction endonuclease type IV Mrr" evidence="2">
    <location>
        <begin position="1"/>
        <end position="101"/>
    </location>
</feature>
<keyword evidence="1" id="KW-0812">Transmembrane</keyword>
<reference evidence="3 4" key="1">
    <citation type="journal article" date="2020" name="Cell Host Microbe">
        <title>Functional and Genomic Variation between Human-Derived Isolates of Lachnospiraceae Reveals Inter- and Intra-Species Diversity.</title>
        <authorList>
            <person name="Sorbara M.T."/>
            <person name="Littmann E.R."/>
            <person name="Fontana E."/>
            <person name="Moody T.U."/>
            <person name="Kohout C.E."/>
            <person name="Gjonbalaj M."/>
            <person name="Eaton V."/>
            <person name="Seok R."/>
            <person name="Leiner I.M."/>
            <person name="Pamer E.G."/>
        </authorList>
    </citation>
    <scope>NUCLEOTIDE SEQUENCE [LARGE SCALE GENOMIC DNA]</scope>
    <source>
        <strain evidence="3 4">MSK.17.74</strain>
    </source>
</reference>
<gene>
    <name evidence="3" type="ORF">G5B17_12910</name>
</gene>
<dbReference type="Gene3D" id="3.40.1350.10">
    <property type="match status" value="1"/>
</dbReference>
<dbReference type="EMBL" id="JAAITS010000036">
    <property type="protein sequence ID" value="NSG86288.1"/>
    <property type="molecule type" value="Genomic_DNA"/>
</dbReference>
<dbReference type="RefSeq" id="WP_118581084.1">
    <property type="nucleotide sequence ID" value="NZ_JAAITS010000036.1"/>
</dbReference>
<keyword evidence="1" id="KW-1133">Transmembrane helix</keyword>
<dbReference type="PANTHER" id="PTHR30015:SF6">
    <property type="entry name" value="SLL1429 PROTEIN"/>
    <property type="match status" value="1"/>
</dbReference>
<protein>
    <submittedName>
        <fullName evidence="3">Restriction endonuclease</fullName>
    </submittedName>
</protein>
<keyword evidence="3" id="KW-0540">Nuclease</keyword>
<organism evidence="3 4">
    <name type="scientific">Blautia faecis</name>
    <dbReference type="NCBI Taxonomy" id="871665"/>
    <lineage>
        <taxon>Bacteria</taxon>
        <taxon>Bacillati</taxon>
        <taxon>Bacillota</taxon>
        <taxon>Clostridia</taxon>
        <taxon>Lachnospirales</taxon>
        <taxon>Lachnospiraceae</taxon>
        <taxon>Blautia</taxon>
    </lineage>
</organism>
<keyword evidence="3" id="KW-0378">Hydrolase</keyword>
<dbReference type="InterPro" id="IPR011856">
    <property type="entry name" value="tRNA_endonuc-like_dom_sf"/>
</dbReference>
<proteinExistence type="predicted"/>
<sequence length="217" mass="24756">MNGHKFEYKCARMLRRKGFHHVEVTKKSGDQGVDIIAYKHFSKYAVQCKYYSYPVGNKAVQEVYAGGKYYDCDRCIVMTNGTFTKAAISAANKLDVKLWDNCSMLKSTSLIFEIMRAMNILGILFGCYLLRNVFPFSSDTYLQYYREFSLILAGLLGWLGWENWMLSTLAGALYLFLEFTFQGAGNVPEFLAGGVNLVFLIPALIYFVHVYLLKPKP</sequence>
<comment type="caution">
    <text evidence="3">The sequence shown here is derived from an EMBL/GenBank/DDBJ whole genome shotgun (WGS) entry which is preliminary data.</text>
</comment>
<feature type="transmembrane region" description="Helical" evidence="1">
    <location>
        <begin position="189"/>
        <end position="212"/>
    </location>
</feature>
<keyword evidence="3" id="KW-0255">Endonuclease</keyword>
<dbReference type="PANTHER" id="PTHR30015">
    <property type="entry name" value="MRR RESTRICTION SYSTEM PROTEIN"/>
    <property type="match status" value="1"/>
</dbReference>
<keyword evidence="4" id="KW-1185">Reference proteome</keyword>
<dbReference type="GeneID" id="69512830"/>
<evidence type="ECO:0000313" key="4">
    <source>
        <dbReference type="Proteomes" id="UP001644719"/>
    </source>
</evidence>
<dbReference type="InterPro" id="IPR052906">
    <property type="entry name" value="Type_IV_Methyl-Rstrct_Enzyme"/>
</dbReference>
<feature type="transmembrane region" description="Helical" evidence="1">
    <location>
        <begin position="114"/>
        <end position="131"/>
    </location>
</feature>
<dbReference type="InterPro" id="IPR011335">
    <property type="entry name" value="Restrct_endonuc-II-like"/>
</dbReference>
<dbReference type="InterPro" id="IPR007560">
    <property type="entry name" value="Restrct_endonuc_IV_Mrr"/>
</dbReference>
<evidence type="ECO:0000256" key="1">
    <source>
        <dbReference type="SAM" id="Phobius"/>
    </source>
</evidence>
<evidence type="ECO:0000259" key="2">
    <source>
        <dbReference type="Pfam" id="PF04471"/>
    </source>
</evidence>
<feature type="transmembrane region" description="Helical" evidence="1">
    <location>
        <begin position="151"/>
        <end position="177"/>
    </location>
</feature>
<dbReference type="Pfam" id="PF04471">
    <property type="entry name" value="Mrr_cat"/>
    <property type="match status" value="1"/>
</dbReference>
<dbReference type="GO" id="GO:0004519">
    <property type="term" value="F:endonuclease activity"/>
    <property type="evidence" value="ECO:0007669"/>
    <property type="project" value="UniProtKB-KW"/>
</dbReference>
<accession>A0ABX2HAS7</accession>
<keyword evidence="1" id="KW-0472">Membrane</keyword>